<dbReference type="InterPro" id="IPR000182">
    <property type="entry name" value="GNAT_dom"/>
</dbReference>
<dbReference type="RefSeq" id="WP_171835155.1">
    <property type="nucleotide sequence ID" value="NZ_CP053708.1"/>
</dbReference>
<dbReference type="AlphaFoldDB" id="A0A6M8HTA7"/>
<organism evidence="2 3">
    <name type="scientific">Lichenicola cladoniae</name>
    <dbReference type="NCBI Taxonomy" id="1484109"/>
    <lineage>
        <taxon>Bacteria</taxon>
        <taxon>Pseudomonadati</taxon>
        <taxon>Pseudomonadota</taxon>
        <taxon>Alphaproteobacteria</taxon>
        <taxon>Acetobacterales</taxon>
        <taxon>Acetobacteraceae</taxon>
        <taxon>Lichenicola</taxon>
    </lineage>
</organism>
<dbReference type="SUPFAM" id="SSF55729">
    <property type="entry name" value="Acyl-CoA N-acyltransferases (Nat)"/>
    <property type="match status" value="1"/>
</dbReference>
<dbReference type="KEGG" id="lck:HN018_18450"/>
<gene>
    <name evidence="2" type="ORF">HN018_18450</name>
</gene>
<dbReference type="Proteomes" id="UP000500767">
    <property type="component" value="Chromosome"/>
</dbReference>
<dbReference type="EMBL" id="CP053708">
    <property type="protein sequence ID" value="QKE91749.1"/>
    <property type="molecule type" value="Genomic_DNA"/>
</dbReference>
<dbReference type="Gene3D" id="3.40.630.30">
    <property type="match status" value="1"/>
</dbReference>
<keyword evidence="2" id="KW-0808">Transferase</keyword>
<feature type="domain" description="N-acetyltransferase" evidence="1">
    <location>
        <begin position="1"/>
        <end position="147"/>
    </location>
</feature>
<reference evidence="2 3" key="1">
    <citation type="journal article" date="2014" name="World J. Microbiol. Biotechnol.">
        <title>Biodiversity and physiological characteristics of Antarctic and Arctic lichens-associated bacteria.</title>
        <authorList>
            <person name="Lee Y.M."/>
            <person name="Kim E.H."/>
            <person name="Lee H.K."/>
            <person name="Hong S.G."/>
        </authorList>
    </citation>
    <scope>NUCLEOTIDE SEQUENCE [LARGE SCALE GENOMIC DNA]</scope>
    <source>
        <strain evidence="2 3">PAMC 26569</strain>
    </source>
</reference>
<name>A0A6M8HTA7_9PROT</name>
<protein>
    <submittedName>
        <fullName evidence="2">N-acetyltransferase</fullName>
    </submittedName>
</protein>
<sequence>MEIRPELPDDHALVGLLYRQAFIGNYEAELIDELRRVGVTPIALVAVDDGELVGHIMFATVGLEVDGRPVPSLALAEMAVQTDLQRAGIGGKLIKAGLDAARAQGCAVVVVLGHPTYYPRFGFGAELARHLRTQFRGGDAFMALELQPGALDGEDGVVTYPAAFRLGPLG</sequence>
<dbReference type="Pfam" id="PF13527">
    <property type="entry name" value="Acetyltransf_9"/>
    <property type="match status" value="1"/>
</dbReference>
<dbReference type="GO" id="GO:0016747">
    <property type="term" value="F:acyltransferase activity, transferring groups other than amino-acyl groups"/>
    <property type="evidence" value="ECO:0007669"/>
    <property type="project" value="InterPro"/>
</dbReference>
<keyword evidence="3" id="KW-1185">Reference proteome</keyword>
<proteinExistence type="predicted"/>
<evidence type="ECO:0000313" key="2">
    <source>
        <dbReference type="EMBL" id="QKE91749.1"/>
    </source>
</evidence>
<evidence type="ECO:0000313" key="3">
    <source>
        <dbReference type="Proteomes" id="UP000500767"/>
    </source>
</evidence>
<accession>A0A6M8HTA7</accession>
<evidence type="ECO:0000259" key="1">
    <source>
        <dbReference type="PROSITE" id="PS51186"/>
    </source>
</evidence>
<dbReference type="InterPro" id="IPR016181">
    <property type="entry name" value="Acyl_CoA_acyltransferase"/>
</dbReference>
<dbReference type="CDD" id="cd04301">
    <property type="entry name" value="NAT_SF"/>
    <property type="match status" value="1"/>
</dbReference>
<dbReference type="PROSITE" id="PS51186">
    <property type="entry name" value="GNAT"/>
    <property type="match status" value="1"/>
</dbReference>